<dbReference type="InterPro" id="IPR003400">
    <property type="entry name" value="ExbD"/>
</dbReference>
<dbReference type="GO" id="GO:0022857">
    <property type="term" value="F:transmembrane transporter activity"/>
    <property type="evidence" value="ECO:0007669"/>
    <property type="project" value="InterPro"/>
</dbReference>
<sequence>MRLSSRKSSRQTEIELSMTSMIDVVFLLLIFFMTTASFVKTERDLDSAIKVQSQSKRPSDLEPTVVKIARGSGGQYAFLVGAHELTTQVELTDLVTQLGNKDAGAFVQAGDGAPFHMVAAAIQACKDAGYRPVSYTPIP</sequence>
<reference evidence="9 10" key="1">
    <citation type="submission" date="2019-02" db="EMBL/GenBank/DDBJ databases">
        <title>Deep-cultivation of Planctomycetes and their phenomic and genomic characterization uncovers novel biology.</title>
        <authorList>
            <person name="Wiegand S."/>
            <person name="Jogler M."/>
            <person name="Boedeker C."/>
            <person name="Pinto D."/>
            <person name="Vollmers J."/>
            <person name="Rivas-Marin E."/>
            <person name="Kohn T."/>
            <person name="Peeters S.H."/>
            <person name="Heuer A."/>
            <person name="Rast P."/>
            <person name="Oberbeckmann S."/>
            <person name="Bunk B."/>
            <person name="Jeske O."/>
            <person name="Meyerdierks A."/>
            <person name="Storesund J.E."/>
            <person name="Kallscheuer N."/>
            <person name="Luecker S."/>
            <person name="Lage O.M."/>
            <person name="Pohl T."/>
            <person name="Merkel B.J."/>
            <person name="Hornburger P."/>
            <person name="Mueller R.-W."/>
            <person name="Bruemmer F."/>
            <person name="Labrenz M."/>
            <person name="Spormann A.M."/>
            <person name="Op den Camp H."/>
            <person name="Overmann J."/>
            <person name="Amann R."/>
            <person name="Jetten M.S.M."/>
            <person name="Mascher T."/>
            <person name="Medema M.H."/>
            <person name="Devos D.P."/>
            <person name="Kaster A.-K."/>
            <person name="Ovreas L."/>
            <person name="Rohde M."/>
            <person name="Galperin M.Y."/>
            <person name="Jogler C."/>
        </authorList>
    </citation>
    <scope>NUCLEOTIDE SEQUENCE [LARGE SCALE GENOMIC DNA]</scope>
    <source>
        <strain evidence="9 10">Pla85_3_4</strain>
    </source>
</reference>
<protein>
    <submittedName>
        <fullName evidence="9">Colicin uptake protein TolR</fullName>
    </submittedName>
</protein>
<dbReference type="OrthoDB" id="276236at2"/>
<evidence type="ECO:0000313" key="10">
    <source>
        <dbReference type="Proteomes" id="UP000317648"/>
    </source>
</evidence>
<dbReference type="EMBL" id="CP036433">
    <property type="protein sequence ID" value="QDU94895.1"/>
    <property type="molecule type" value="Genomic_DNA"/>
</dbReference>
<dbReference type="RefSeq" id="WP_145053684.1">
    <property type="nucleotide sequence ID" value="NZ_CP036433.1"/>
</dbReference>
<keyword evidence="3" id="KW-1003">Cell membrane</keyword>
<evidence type="ECO:0000256" key="4">
    <source>
        <dbReference type="ARBA" id="ARBA00022692"/>
    </source>
</evidence>
<evidence type="ECO:0000256" key="2">
    <source>
        <dbReference type="ARBA" id="ARBA00005811"/>
    </source>
</evidence>
<evidence type="ECO:0000256" key="1">
    <source>
        <dbReference type="ARBA" id="ARBA00004162"/>
    </source>
</evidence>
<evidence type="ECO:0000313" key="9">
    <source>
        <dbReference type="EMBL" id="QDU94895.1"/>
    </source>
</evidence>
<keyword evidence="10" id="KW-1185">Reference proteome</keyword>
<dbReference type="PANTHER" id="PTHR30558">
    <property type="entry name" value="EXBD MEMBRANE COMPONENT OF PMF-DRIVEN MACROMOLECULE IMPORT SYSTEM"/>
    <property type="match status" value="1"/>
</dbReference>
<feature type="transmembrane region" description="Helical" evidence="8">
    <location>
        <begin position="21"/>
        <end position="39"/>
    </location>
</feature>
<evidence type="ECO:0000256" key="5">
    <source>
        <dbReference type="ARBA" id="ARBA00022989"/>
    </source>
</evidence>
<keyword evidence="4 7" id="KW-0812">Transmembrane</keyword>
<dbReference type="Pfam" id="PF02472">
    <property type="entry name" value="ExbD"/>
    <property type="match status" value="1"/>
</dbReference>
<comment type="subcellular location">
    <subcellularLocation>
        <location evidence="1">Cell membrane</location>
        <topology evidence="1">Single-pass membrane protein</topology>
    </subcellularLocation>
    <subcellularLocation>
        <location evidence="7">Cell membrane</location>
        <topology evidence="7">Single-pass type II membrane protein</topology>
    </subcellularLocation>
</comment>
<accession>A0A518DST1</accession>
<dbReference type="Proteomes" id="UP000317648">
    <property type="component" value="Chromosome"/>
</dbReference>
<gene>
    <name evidence="9" type="ORF">Pla8534_27030</name>
</gene>
<keyword evidence="7" id="KW-0653">Protein transport</keyword>
<dbReference type="GO" id="GO:0015031">
    <property type="term" value="P:protein transport"/>
    <property type="evidence" value="ECO:0007669"/>
    <property type="project" value="UniProtKB-KW"/>
</dbReference>
<evidence type="ECO:0000256" key="8">
    <source>
        <dbReference type="SAM" id="Phobius"/>
    </source>
</evidence>
<dbReference type="AlphaFoldDB" id="A0A518DST1"/>
<evidence type="ECO:0000256" key="6">
    <source>
        <dbReference type="ARBA" id="ARBA00023136"/>
    </source>
</evidence>
<keyword evidence="5 8" id="KW-1133">Transmembrane helix</keyword>
<name>A0A518DST1_9BACT</name>
<comment type="similarity">
    <text evidence="2 7">Belongs to the ExbD/TolR family.</text>
</comment>
<keyword evidence="7" id="KW-0813">Transport</keyword>
<organism evidence="9 10">
    <name type="scientific">Lignipirellula cremea</name>
    <dbReference type="NCBI Taxonomy" id="2528010"/>
    <lineage>
        <taxon>Bacteria</taxon>
        <taxon>Pseudomonadati</taxon>
        <taxon>Planctomycetota</taxon>
        <taxon>Planctomycetia</taxon>
        <taxon>Pirellulales</taxon>
        <taxon>Pirellulaceae</taxon>
        <taxon>Lignipirellula</taxon>
    </lineage>
</organism>
<proteinExistence type="inferred from homology"/>
<keyword evidence="6 8" id="KW-0472">Membrane</keyword>
<dbReference type="GO" id="GO:0005886">
    <property type="term" value="C:plasma membrane"/>
    <property type="evidence" value="ECO:0007669"/>
    <property type="project" value="UniProtKB-SubCell"/>
</dbReference>
<evidence type="ECO:0000256" key="7">
    <source>
        <dbReference type="RuleBase" id="RU003879"/>
    </source>
</evidence>
<evidence type="ECO:0000256" key="3">
    <source>
        <dbReference type="ARBA" id="ARBA00022475"/>
    </source>
</evidence>
<dbReference type="KEGG" id="lcre:Pla8534_27030"/>